<sequence length="221" mass="24804">MEPLPVPASVTAVLLDIEGTTTPITFVKDILFPYIQDHVEEYLQKHWPEEECQEDVRQLRLQAEKDSGVKGFVPVPSSAKPPAEIIKGAVDNVLWQMSLDRKTTALKQLQGHMWRSAYATGKVKGEVYDDVVPALKKWKEANLKLYIFSSGSVEAQKLLFGYSIEGDLLELLHGHFDTSVGSKVESASYRRIAEQIGCSAENILFLTDITDGKYCRWWSAS</sequence>
<dbReference type="EMBL" id="WNTK01000007">
    <property type="protein sequence ID" value="KAG9480585.1"/>
    <property type="molecule type" value="Genomic_DNA"/>
</dbReference>
<keyword evidence="4" id="KW-0378">Hydrolase</keyword>
<dbReference type="AlphaFoldDB" id="A0A8J6F589"/>
<dbReference type="GO" id="GO:0000287">
    <property type="term" value="F:magnesium ion binding"/>
    <property type="evidence" value="ECO:0007669"/>
    <property type="project" value="InterPro"/>
</dbReference>
<proteinExistence type="predicted"/>
<gene>
    <name evidence="8" type="ORF">GDO78_012181</name>
</gene>
<dbReference type="GO" id="GO:0043874">
    <property type="term" value="F:acireductone synthase activity"/>
    <property type="evidence" value="ECO:0007669"/>
    <property type="project" value="InterPro"/>
</dbReference>
<evidence type="ECO:0000256" key="4">
    <source>
        <dbReference type="ARBA" id="ARBA00022801"/>
    </source>
</evidence>
<dbReference type="CDD" id="cd01629">
    <property type="entry name" value="HAD_EP"/>
    <property type="match status" value="1"/>
</dbReference>
<keyword evidence="1" id="KW-0963">Cytoplasm</keyword>
<evidence type="ECO:0000256" key="5">
    <source>
        <dbReference type="ARBA" id="ARBA00022842"/>
    </source>
</evidence>
<dbReference type="NCBIfam" id="TIGR01691">
    <property type="entry name" value="enolase-ppase"/>
    <property type="match status" value="1"/>
</dbReference>
<evidence type="ECO:0000256" key="7">
    <source>
        <dbReference type="ARBA" id="ARBA00023242"/>
    </source>
</evidence>
<dbReference type="InterPro" id="IPR036412">
    <property type="entry name" value="HAD-like_sf"/>
</dbReference>
<reference evidence="8" key="1">
    <citation type="thesis" date="2020" institute="ProQuest LLC" country="789 East Eisenhower Parkway, Ann Arbor, MI, USA">
        <title>Comparative Genomics and Chromosome Evolution.</title>
        <authorList>
            <person name="Mudd A.B."/>
        </authorList>
    </citation>
    <scope>NUCLEOTIDE SEQUENCE</scope>
    <source>
        <strain evidence="8">HN-11 Male</strain>
        <tissue evidence="8">Kidney and liver</tissue>
    </source>
</reference>
<dbReference type="SUPFAM" id="SSF56784">
    <property type="entry name" value="HAD-like"/>
    <property type="match status" value="1"/>
</dbReference>
<keyword evidence="6" id="KW-0486">Methionine biosynthesis</keyword>
<comment type="caution">
    <text evidence="8">The sequence shown here is derived from an EMBL/GenBank/DDBJ whole genome shotgun (WGS) entry which is preliminary data.</text>
</comment>
<dbReference type="PANTHER" id="PTHR20371:SF1">
    <property type="entry name" value="ENOLASE-PHOSPHATASE E1"/>
    <property type="match status" value="1"/>
</dbReference>
<protein>
    <recommendedName>
        <fullName evidence="10">Enolase-phosphatase E1</fullName>
    </recommendedName>
</protein>
<dbReference type="Pfam" id="PF00702">
    <property type="entry name" value="Hydrolase"/>
    <property type="match status" value="1"/>
</dbReference>
<dbReference type="NCBIfam" id="TIGR01549">
    <property type="entry name" value="HAD-SF-IA-v1"/>
    <property type="match status" value="1"/>
</dbReference>
<evidence type="ECO:0000256" key="1">
    <source>
        <dbReference type="ARBA" id="ARBA00022490"/>
    </source>
</evidence>
<evidence type="ECO:0008006" key="10">
    <source>
        <dbReference type="Google" id="ProtNLM"/>
    </source>
</evidence>
<dbReference type="InterPro" id="IPR023943">
    <property type="entry name" value="Enolase-ppase_E1"/>
</dbReference>
<evidence type="ECO:0000256" key="3">
    <source>
        <dbReference type="ARBA" id="ARBA00022723"/>
    </source>
</evidence>
<keyword evidence="5" id="KW-0460">Magnesium</keyword>
<evidence type="ECO:0000256" key="2">
    <source>
        <dbReference type="ARBA" id="ARBA00022605"/>
    </source>
</evidence>
<evidence type="ECO:0000313" key="8">
    <source>
        <dbReference type="EMBL" id="KAG9480585.1"/>
    </source>
</evidence>
<keyword evidence="3" id="KW-0479">Metal-binding</keyword>
<dbReference type="PANTHER" id="PTHR20371">
    <property type="entry name" value="ENOLASE-PHOSPHATASE E1"/>
    <property type="match status" value="1"/>
</dbReference>
<dbReference type="OrthoDB" id="272500at2759"/>
<accession>A0A8J6F589</accession>
<dbReference type="GO" id="GO:0019509">
    <property type="term" value="P:L-methionine salvage from methylthioadenosine"/>
    <property type="evidence" value="ECO:0007669"/>
    <property type="project" value="InterPro"/>
</dbReference>
<keyword evidence="7" id="KW-0539">Nucleus</keyword>
<dbReference type="Gene3D" id="1.10.720.60">
    <property type="match status" value="1"/>
</dbReference>
<dbReference type="Proteomes" id="UP000770717">
    <property type="component" value="Unassembled WGS sequence"/>
</dbReference>
<dbReference type="Gene3D" id="3.40.50.1000">
    <property type="entry name" value="HAD superfamily/HAD-like"/>
    <property type="match status" value="1"/>
</dbReference>
<name>A0A8J6F589_ELECQ</name>
<keyword evidence="2" id="KW-0028">Amino-acid biosynthesis</keyword>
<organism evidence="8 9">
    <name type="scientific">Eleutherodactylus coqui</name>
    <name type="common">Puerto Rican coqui</name>
    <dbReference type="NCBI Taxonomy" id="57060"/>
    <lineage>
        <taxon>Eukaryota</taxon>
        <taxon>Metazoa</taxon>
        <taxon>Chordata</taxon>
        <taxon>Craniata</taxon>
        <taxon>Vertebrata</taxon>
        <taxon>Euteleostomi</taxon>
        <taxon>Amphibia</taxon>
        <taxon>Batrachia</taxon>
        <taxon>Anura</taxon>
        <taxon>Neobatrachia</taxon>
        <taxon>Hyloidea</taxon>
        <taxon>Eleutherodactylidae</taxon>
        <taxon>Eleutherodactylinae</taxon>
        <taxon>Eleutherodactylus</taxon>
        <taxon>Eleutherodactylus</taxon>
    </lineage>
</organism>
<dbReference type="InterPro" id="IPR006439">
    <property type="entry name" value="HAD-SF_hydro_IA"/>
</dbReference>
<dbReference type="FunFam" id="1.10.720.60:FF:000002">
    <property type="entry name" value="Enolase-phosphatase E1"/>
    <property type="match status" value="1"/>
</dbReference>
<keyword evidence="9" id="KW-1185">Reference proteome</keyword>
<evidence type="ECO:0000256" key="6">
    <source>
        <dbReference type="ARBA" id="ARBA00023167"/>
    </source>
</evidence>
<dbReference type="InterPro" id="IPR023214">
    <property type="entry name" value="HAD_sf"/>
</dbReference>
<evidence type="ECO:0000313" key="9">
    <source>
        <dbReference type="Proteomes" id="UP000770717"/>
    </source>
</evidence>